<dbReference type="PANTHER" id="PTHR33112:SF16">
    <property type="entry name" value="HETEROKARYON INCOMPATIBILITY DOMAIN-CONTAINING PROTEIN"/>
    <property type="match status" value="1"/>
</dbReference>
<protein>
    <recommendedName>
        <fullName evidence="1">Heterokaryon incompatibility domain-containing protein</fullName>
    </recommendedName>
</protein>
<gene>
    <name evidence="2" type="ORF">G7Y89_g9746</name>
</gene>
<dbReference type="EMBL" id="JAAMPI010000817">
    <property type="protein sequence ID" value="KAF4628403.1"/>
    <property type="molecule type" value="Genomic_DNA"/>
</dbReference>
<accession>A0A8H4RF23</accession>
<dbReference type="AlphaFoldDB" id="A0A8H4RF23"/>
<evidence type="ECO:0000313" key="3">
    <source>
        <dbReference type="Proteomes" id="UP000566819"/>
    </source>
</evidence>
<keyword evidence="3" id="KW-1185">Reference proteome</keyword>
<dbReference type="OrthoDB" id="5347061at2759"/>
<name>A0A8H4RF23_9HELO</name>
<sequence length="594" mass="67640">MSSPRLCPASSNILTLRDEDLGNLHENDTDSNSNSNQTKKLVERRIDIYLGCNFTSRDPGNYNCKLQVVTWKNGTTALCGSCSFCNLLEDSMQQSVESDLWNAWRLGDKLSPALWPRPLNIRAVTHFEKLEYRMELENAKDSTPWAIDAEAGNWSVYSSLLTGYVLLCPTSMNSGEEWKRVEVCVAFEIFGEEDDPVARLLKVHRRPLNGPFLSDQNVSKIRNWIKDCDEHHDGCCADLKQLASIEAGTFLPTRLVDIGGFVDDIHHPRLVITSEMQPKSSEDRVTKYIALSYCWGPVDGTTKLLKTTRKTIGSRTQKIELETMPQTFQDAVLVARTLGIQYLWIDSLCIIQDNSRDWQIESSKMPEVFSNAYLTLIAASASNCNDSFLSRRIPRLSCTVSLTLSQDSGAPISGQFSLRFRHRWNTTDKMAEISGSKWVTRGWTFQEERLARRVLMFGEKKFFFDCRTLERAEDTERYTSRPDWVTSVTPFEIPREVPEVNLATTTEVDSHWNHWQALCSHYAYRELTFPEDKLPAISGIASMLSQKVQSSYLAGLWRENLVHDLFWQTTAAAVRLGRRSIVLRRGRGPLLMDG</sequence>
<comment type="caution">
    <text evidence="2">The sequence shown here is derived from an EMBL/GenBank/DDBJ whole genome shotgun (WGS) entry which is preliminary data.</text>
</comment>
<organism evidence="2 3">
    <name type="scientific">Cudoniella acicularis</name>
    <dbReference type="NCBI Taxonomy" id="354080"/>
    <lineage>
        <taxon>Eukaryota</taxon>
        <taxon>Fungi</taxon>
        <taxon>Dikarya</taxon>
        <taxon>Ascomycota</taxon>
        <taxon>Pezizomycotina</taxon>
        <taxon>Leotiomycetes</taxon>
        <taxon>Helotiales</taxon>
        <taxon>Tricladiaceae</taxon>
        <taxon>Cudoniella</taxon>
    </lineage>
</organism>
<reference evidence="2 3" key="1">
    <citation type="submission" date="2020-03" db="EMBL/GenBank/DDBJ databases">
        <title>Draft Genome Sequence of Cudoniella acicularis.</title>
        <authorList>
            <person name="Buettner E."/>
            <person name="Kellner H."/>
        </authorList>
    </citation>
    <scope>NUCLEOTIDE SEQUENCE [LARGE SCALE GENOMIC DNA]</scope>
    <source>
        <strain evidence="2 3">DSM 108380</strain>
    </source>
</reference>
<dbReference type="PANTHER" id="PTHR33112">
    <property type="entry name" value="DOMAIN PROTEIN, PUTATIVE-RELATED"/>
    <property type="match status" value="1"/>
</dbReference>
<dbReference type="Proteomes" id="UP000566819">
    <property type="component" value="Unassembled WGS sequence"/>
</dbReference>
<dbReference type="InterPro" id="IPR010730">
    <property type="entry name" value="HET"/>
</dbReference>
<dbReference type="Pfam" id="PF06985">
    <property type="entry name" value="HET"/>
    <property type="match status" value="1"/>
</dbReference>
<proteinExistence type="predicted"/>
<evidence type="ECO:0000259" key="1">
    <source>
        <dbReference type="Pfam" id="PF06985"/>
    </source>
</evidence>
<feature type="domain" description="Heterokaryon incompatibility" evidence="1">
    <location>
        <begin position="288"/>
        <end position="447"/>
    </location>
</feature>
<evidence type="ECO:0000313" key="2">
    <source>
        <dbReference type="EMBL" id="KAF4628403.1"/>
    </source>
</evidence>